<sequence>MRTSLFYALNGALGAVAHESLAYFKIDSGKEEHRSLDGCSKHGKHKWVPDPSTFVFPQNDYKPGNSWDLCVDSAHCAPHEALSKVTFDFKDNGIIFNFKHIEHYKYEDVVVYVERGKPPTEYSQKYSKDSDHCKIISDYKKAKCHIPYFSLTDGGSYDELCPIKDNGGWRLYVKIKAKISHGYKKYGLFSRAGDIHEKYFTLSYTCAECKEYKHKGGKYEVIEEVEDYPEGEKKNYDEYKHKKEEKKYNDYEEEGKEKYKRGVDEEEKEYKEKEKEKEFRHEHHHKHHHHHGHQHEHKHGHKHGHLHGHLHKEHHYNHHDKHHEPVTVYYKEKAEDVNAKANHVIYEKVQKHEIPARIYKKLAEAKKHQYDHEHEKHGHEHKYGHEHKHAEEQYHQKKLAEAKLSKAIEEYYALHYGKQHNEHKKHGHYEHHHKEPEYKHEHYKNKFYEPKEHHGHHEHKEHKSHEPEKKYYEKKEFEHKKEHEYKKYNHVVSEHKKHGPKAYYEHNKYGHHDEHKEYEPERYNHGHYRHKEHKPKYDSDPYHDKKAFLKDYKYDGVNIHSAWEKLYKAKIEHDHRQKQKAYAVHFDKHPAFYKHSNFKRSALPKYYRGDEAVEIDTAKVEKYTEKAEYRINEGISKAIYKAINSAGDDPSTGTIIKFVNKVEAAIKYIVAKNLKKAVAHIAEIHGIEEPSAHEVEKYIYKAIKHILKAADKIFTKTIDALGEDPTEKEVEYAVAKVEKLLARVVDKYVREAIIGIFDLEYVTENSYGEYEKYDKRQVANAQNVTASANSTTAANDTAPATNVTSTKTVNRLMRLFMRQDSQNATQAANTTPQAANATETQTLMRFMRRQASKAENTTEAAVNATSQAANVTAEAANATETQTLMRFMRRQESKAENTTAAAVNATAQAVADVDQALNTTAQAFNVTQAQNSKRTEVYSDSKIEKVVEKAAEKAADKLINNPDKEESKSQSKRDAKFYNGYLPKCKGKIIKAYGIDGLHSGPLKDFSVKSHPNTCHNHQGDYVVYSHDELKKTVYGKLYESHGGDNKFGNYFIELVKGHDSYTKDIVVSIDISDKYQYEATEAKVFIGCSAGFDHHSSDNICSEKTYPYLAVAEKGLNEFVFAIPDKYMCHEYYIAIVVDFCDTKYSS</sequence>
<dbReference type="Proteomes" id="UP000663297">
    <property type="component" value="Chromosome 4"/>
</dbReference>
<feature type="region of interest" description="Disordered" evidence="1">
    <location>
        <begin position="248"/>
        <end position="321"/>
    </location>
</feature>
<feature type="compositionally biased region" description="Basic residues" evidence="1">
    <location>
        <begin position="282"/>
        <end position="321"/>
    </location>
</feature>
<evidence type="ECO:0000256" key="1">
    <source>
        <dbReference type="SAM" id="MobiDB-lite"/>
    </source>
</evidence>
<reference evidence="2" key="1">
    <citation type="submission" date="2020-11" db="EMBL/GenBank/DDBJ databases">
        <title>The chromosome-scale genome resource for two endophytic Fusarium species: F. culmorum and F. pseudograminearum.</title>
        <authorList>
            <person name="Yuan Z."/>
        </authorList>
    </citation>
    <scope>NUCLEOTIDE SEQUENCE</scope>
    <source>
        <strain evidence="2">Class2-1B</strain>
    </source>
</reference>
<protein>
    <submittedName>
        <fullName evidence="2">Uncharacterized protein</fullName>
    </submittedName>
</protein>
<organism evidence="2 3">
    <name type="scientific">Fusarium culmorum</name>
    <dbReference type="NCBI Taxonomy" id="5516"/>
    <lineage>
        <taxon>Eukaryota</taxon>
        <taxon>Fungi</taxon>
        <taxon>Dikarya</taxon>
        <taxon>Ascomycota</taxon>
        <taxon>Pezizomycotina</taxon>
        <taxon>Sordariomycetes</taxon>
        <taxon>Hypocreomycetidae</taxon>
        <taxon>Hypocreales</taxon>
        <taxon>Nectriaceae</taxon>
        <taxon>Fusarium</taxon>
    </lineage>
</organism>
<gene>
    <name evidence="2" type="ORF">HYE67_009581</name>
</gene>
<dbReference type="AlphaFoldDB" id="A0A7S8DFH5"/>
<feature type="region of interest" description="Disordered" evidence="1">
    <location>
        <begin position="450"/>
        <end position="469"/>
    </location>
</feature>
<proteinExistence type="predicted"/>
<feature type="compositionally biased region" description="Basic and acidic residues" evidence="1">
    <location>
        <begin position="248"/>
        <end position="281"/>
    </location>
</feature>
<evidence type="ECO:0000313" key="3">
    <source>
        <dbReference type="Proteomes" id="UP000663297"/>
    </source>
</evidence>
<evidence type="ECO:0000313" key="2">
    <source>
        <dbReference type="EMBL" id="QPC67350.1"/>
    </source>
</evidence>
<accession>A0A7S8DFH5</accession>
<name>A0A7S8DFH5_FUSCU</name>
<dbReference type="EMBL" id="CP064750">
    <property type="protein sequence ID" value="QPC67350.1"/>
    <property type="molecule type" value="Genomic_DNA"/>
</dbReference>